<keyword evidence="9" id="KW-0594">Phospholipid biosynthesis</keyword>
<evidence type="ECO:0000256" key="2">
    <source>
        <dbReference type="ARBA" id="ARBA00010441"/>
    </source>
</evidence>
<evidence type="ECO:0000256" key="7">
    <source>
        <dbReference type="ARBA" id="ARBA00023098"/>
    </source>
</evidence>
<comment type="subcellular location">
    <subcellularLocation>
        <location evidence="1">Membrane</location>
        <topology evidence="1">Multi-pass membrane protein</topology>
    </subcellularLocation>
</comment>
<reference evidence="14 15" key="1">
    <citation type="submission" date="2007-08" db="EMBL/GenBank/DDBJ databases">
        <title>Complete sequence of Roseiflexus castenholzii DSM 13941.</title>
        <authorList>
            <consortium name="US DOE Joint Genome Institute"/>
            <person name="Copeland A."/>
            <person name="Lucas S."/>
            <person name="Lapidus A."/>
            <person name="Barry K."/>
            <person name="Glavina del Rio T."/>
            <person name="Dalin E."/>
            <person name="Tice H."/>
            <person name="Pitluck S."/>
            <person name="Thompson L.S."/>
            <person name="Brettin T."/>
            <person name="Bruce D."/>
            <person name="Detter J.C."/>
            <person name="Han C."/>
            <person name="Tapia R."/>
            <person name="Schmutz J."/>
            <person name="Larimer F."/>
            <person name="Land M."/>
            <person name="Hauser L."/>
            <person name="Kyrpides N."/>
            <person name="Mikhailova N."/>
            <person name="Bryant D.A."/>
            <person name="Hanada S."/>
            <person name="Tsukatani Y."/>
            <person name="Richardson P."/>
        </authorList>
    </citation>
    <scope>NUCLEOTIDE SEQUENCE [LARGE SCALE GENOMIC DNA]</scope>
    <source>
        <strain evidence="15">DSM 13941 / HLO8</strain>
    </source>
</reference>
<feature type="transmembrane region" description="Helical" evidence="13">
    <location>
        <begin position="103"/>
        <end position="121"/>
    </location>
</feature>
<keyword evidence="10" id="KW-1208">Phospholipid metabolism</keyword>
<evidence type="ECO:0000256" key="10">
    <source>
        <dbReference type="ARBA" id="ARBA00023264"/>
    </source>
</evidence>
<evidence type="ECO:0000256" key="8">
    <source>
        <dbReference type="ARBA" id="ARBA00023136"/>
    </source>
</evidence>
<dbReference type="InterPro" id="IPR048254">
    <property type="entry name" value="CDP_ALCOHOL_P_TRANSF_CS"/>
</dbReference>
<evidence type="ECO:0000256" key="12">
    <source>
        <dbReference type="RuleBase" id="RU003750"/>
    </source>
</evidence>
<evidence type="ECO:0000256" key="13">
    <source>
        <dbReference type="SAM" id="Phobius"/>
    </source>
</evidence>
<dbReference type="PROSITE" id="PS00379">
    <property type="entry name" value="CDP_ALCOHOL_P_TRANSF"/>
    <property type="match status" value="1"/>
</dbReference>
<dbReference type="KEGG" id="rca:Rcas_1944"/>
<sequence>MIYSFGYNATWRVRVDTRHLPNLLGLFRIVATPALYVLIALGTPTGDLSAVVLLLLMAASDIADGRIARKLKVVSPLGVFLDTISDKIFVAGALLPMVERGLLPGWTALIIIIREFAVSGLRSYAAAEGEVIAARQWGKQKLVFTVAALIWCLVDAAARASPGAPGALLTLASLWPLVLGIALVWTIGSGVEYFWKAMPLLRR</sequence>
<keyword evidence="6 13" id="KW-1133">Transmembrane helix</keyword>
<feature type="transmembrane region" description="Helical" evidence="13">
    <location>
        <begin position="20"/>
        <end position="42"/>
    </location>
</feature>
<dbReference type="EMBL" id="CP000804">
    <property type="protein sequence ID" value="ABU58033.1"/>
    <property type="molecule type" value="Genomic_DNA"/>
</dbReference>
<evidence type="ECO:0000256" key="11">
    <source>
        <dbReference type="NCBIfam" id="TIGR00560"/>
    </source>
</evidence>
<keyword evidence="7" id="KW-0443">Lipid metabolism</keyword>
<name>A7NKL3_ROSCS</name>
<evidence type="ECO:0000313" key="15">
    <source>
        <dbReference type="Proteomes" id="UP000000263"/>
    </source>
</evidence>
<keyword evidence="15" id="KW-1185">Reference proteome</keyword>
<proteinExistence type="inferred from homology"/>
<keyword evidence="3" id="KW-0444">Lipid biosynthesis</keyword>
<dbReference type="eggNOG" id="COG0558">
    <property type="taxonomic scope" value="Bacteria"/>
</dbReference>
<dbReference type="InterPro" id="IPR004570">
    <property type="entry name" value="Phosphatidylglycerol_P_synth"/>
</dbReference>
<protein>
    <recommendedName>
        <fullName evidence="11">CDP-diacylglycerol--glycerol-3-phosphate 3-phosphatidyltransferase</fullName>
        <ecNumber evidence="11">2.7.8.5</ecNumber>
    </recommendedName>
</protein>
<comment type="similarity">
    <text evidence="2 12">Belongs to the CDP-alcohol phosphatidyltransferase class-I family.</text>
</comment>
<evidence type="ECO:0000313" key="14">
    <source>
        <dbReference type="EMBL" id="ABU58033.1"/>
    </source>
</evidence>
<gene>
    <name evidence="14" type="ordered locus">Rcas_1944</name>
</gene>
<dbReference type="InterPro" id="IPR043130">
    <property type="entry name" value="CDP-OH_PTrfase_TM_dom"/>
</dbReference>
<dbReference type="InterPro" id="IPR000462">
    <property type="entry name" value="CDP-OH_P_trans"/>
</dbReference>
<keyword evidence="8 13" id="KW-0472">Membrane</keyword>
<evidence type="ECO:0000256" key="6">
    <source>
        <dbReference type="ARBA" id="ARBA00022989"/>
    </source>
</evidence>
<feature type="transmembrane region" description="Helical" evidence="13">
    <location>
        <begin position="173"/>
        <end position="195"/>
    </location>
</feature>
<dbReference type="InterPro" id="IPR050324">
    <property type="entry name" value="CDP-alcohol_PTase-I"/>
</dbReference>
<keyword evidence="4 12" id="KW-0808">Transferase</keyword>
<organism evidence="14 15">
    <name type="scientific">Roseiflexus castenholzii (strain DSM 13941 / HLO8)</name>
    <dbReference type="NCBI Taxonomy" id="383372"/>
    <lineage>
        <taxon>Bacteria</taxon>
        <taxon>Bacillati</taxon>
        <taxon>Chloroflexota</taxon>
        <taxon>Chloroflexia</taxon>
        <taxon>Chloroflexales</taxon>
        <taxon>Roseiflexineae</taxon>
        <taxon>Roseiflexaceae</taxon>
        <taxon>Roseiflexus</taxon>
    </lineage>
</organism>
<dbReference type="EC" id="2.7.8.5" evidence="11"/>
<accession>A7NKL3</accession>
<evidence type="ECO:0000256" key="9">
    <source>
        <dbReference type="ARBA" id="ARBA00023209"/>
    </source>
</evidence>
<dbReference type="STRING" id="383372.Rcas_1944"/>
<dbReference type="PANTHER" id="PTHR14269:SF62">
    <property type="entry name" value="CDP-DIACYLGLYCEROL--GLYCEROL-3-PHOSPHATE 3-PHOSPHATIDYLTRANSFERASE 1, CHLOROPLASTIC"/>
    <property type="match status" value="1"/>
</dbReference>
<dbReference type="Proteomes" id="UP000000263">
    <property type="component" value="Chromosome"/>
</dbReference>
<dbReference type="NCBIfam" id="TIGR00560">
    <property type="entry name" value="pgsA"/>
    <property type="match status" value="1"/>
</dbReference>
<dbReference type="GO" id="GO:0046474">
    <property type="term" value="P:glycerophospholipid biosynthetic process"/>
    <property type="evidence" value="ECO:0007669"/>
    <property type="project" value="TreeGrafter"/>
</dbReference>
<dbReference type="GO" id="GO:0016020">
    <property type="term" value="C:membrane"/>
    <property type="evidence" value="ECO:0007669"/>
    <property type="project" value="UniProtKB-SubCell"/>
</dbReference>
<keyword evidence="5 13" id="KW-0812">Transmembrane</keyword>
<dbReference type="Gene3D" id="1.20.120.1760">
    <property type="match status" value="1"/>
</dbReference>
<dbReference type="HOGENOM" id="CLU_051314_2_3_0"/>
<dbReference type="GO" id="GO:0008444">
    <property type="term" value="F:CDP-diacylglycerol-glycerol-3-phosphate 3-phosphatidyltransferase activity"/>
    <property type="evidence" value="ECO:0007669"/>
    <property type="project" value="UniProtKB-UniRule"/>
</dbReference>
<evidence type="ECO:0000256" key="5">
    <source>
        <dbReference type="ARBA" id="ARBA00022692"/>
    </source>
</evidence>
<evidence type="ECO:0000256" key="4">
    <source>
        <dbReference type="ARBA" id="ARBA00022679"/>
    </source>
</evidence>
<dbReference type="PIRSF" id="PIRSF000847">
    <property type="entry name" value="Phos_ph_gly_syn"/>
    <property type="match status" value="1"/>
</dbReference>
<dbReference type="PANTHER" id="PTHR14269">
    <property type="entry name" value="CDP-DIACYLGLYCEROL--GLYCEROL-3-PHOSPHATE 3-PHOSPHATIDYLTRANSFERASE-RELATED"/>
    <property type="match status" value="1"/>
</dbReference>
<evidence type="ECO:0000256" key="3">
    <source>
        <dbReference type="ARBA" id="ARBA00022516"/>
    </source>
</evidence>
<evidence type="ECO:0000256" key="1">
    <source>
        <dbReference type="ARBA" id="ARBA00004141"/>
    </source>
</evidence>
<dbReference type="AlphaFoldDB" id="A7NKL3"/>
<feature type="transmembrane region" description="Helical" evidence="13">
    <location>
        <begin position="142"/>
        <end position="161"/>
    </location>
</feature>
<dbReference type="Pfam" id="PF01066">
    <property type="entry name" value="CDP-OH_P_transf"/>
    <property type="match status" value="1"/>
</dbReference>